<dbReference type="AlphaFoldDB" id="A0A1V8SHR9"/>
<name>A0A1V8SHR9_9PEZI</name>
<evidence type="ECO:0000256" key="3">
    <source>
        <dbReference type="ARBA" id="ARBA00023125"/>
    </source>
</evidence>
<dbReference type="GO" id="GO:0000976">
    <property type="term" value="F:transcription cis-regulatory region binding"/>
    <property type="evidence" value="ECO:0007669"/>
    <property type="project" value="TreeGrafter"/>
</dbReference>
<dbReference type="GO" id="GO:0008270">
    <property type="term" value="F:zinc ion binding"/>
    <property type="evidence" value="ECO:0007669"/>
    <property type="project" value="InterPro"/>
</dbReference>
<organism evidence="7 8">
    <name type="scientific">Cryoendolithus antarcticus</name>
    <dbReference type="NCBI Taxonomy" id="1507870"/>
    <lineage>
        <taxon>Eukaryota</taxon>
        <taxon>Fungi</taxon>
        <taxon>Dikarya</taxon>
        <taxon>Ascomycota</taxon>
        <taxon>Pezizomycotina</taxon>
        <taxon>Dothideomycetes</taxon>
        <taxon>Dothideomycetidae</taxon>
        <taxon>Cladosporiales</taxon>
        <taxon>Cladosporiaceae</taxon>
        <taxon>Cryoendolithus</taxon>
    </lineage>
</organism>
<evidence type="ECO:0000313" key="8">
    <source>
        <dbReference type="Proteomes" id="UP000192596"/>
    </source>
</evidence>
<dbReference type="Pfam" id="PF04082">
    <property type="entry name" value="Fungal_trans"/>
    <property type="match status" value="1"/>
</dbReference>
<evidence type="ECO:0000256" key="1">
    <source>
        <dbReference type="ARBA" id="ARBA00004123"/>
    </source>
</evidence>
<keyword evidence="8" id="KW-1185">Reference proteome</keyword>
<keyword evidence="5" id="KW-0539">Nucleus</keyword>
<keyword evidence="4" id="KW-0804">Transcription</keyword>
<evidence type="ECO:0000259" key="6">
    <source>
        <dbReference type="Pfam" id="PF04082"/>
    </source>
</evidence>
<comment type="subcellular location">
    <subcellularLocation>
        <location evidence="1">Nucleus</location>
    </subcellularLocation>
</comment>
<keyword evidence="3" id="KW-0238">DNA-binding</keyword>
<keyword evidence="2" id="KW-0805">Transcription regulation</keyword>
<reference evidence="8" key="1">
    <citation type="submission" date="2017-03" db="EMBL/GenBank/DDBJ databases">
        <title>Genomes of endolithic fungi from Antarctica.</title>
        <authorList>
            <person name="Coleine C."/>
            <person name="Masonjones S."/>
            <person name="Stajich J.E."/>
        </authorList>
    </citation>
    <scope>NUCLEOTIDE SEQUENCE [LARGE SCALE GENOMIC DNA]</scope>
    <source>
        <strain evidence="8">CCFEE 5527</strain>
    </source>
</reference>
<dbReference type="InParanoid" id="A0A1V8SHR9"/>
<dbReference type="InterPro" id="IPR051089">
    <property type="entry name" value="prtT"/>
</dbReference>
<dbReference type="PANTHER" id="PTHR31845">
    <property type="entry name" value="FINGER DOMAIN PROTEIN, PUTATIVE-RELATED"/>
    <property type="match status" value="1"/>
</dbReference>
<dbReference type="OrthoDB" id="3163292at2759"/>
<dbReference type="Proteomes" id="UP000192596">
    <property type="component" value="Unassembled WGS sequence"/>
</dbReference>
<dbReference type="PANTHER" id="PTHR31845:SF21">
    <property type="entry name" value="REGULATORY PROTEIN LEU3"/>
    <property type="match status" value="1"/>
</dbReference>
<proteinExistence type="predicted"/>
<dbReference type="GO" id="GO:0006351">
    <property type="term" value="P:DNA-templated transcription"/>
    <property type="evidence" value="ECO:0007669"/>
    <property type="project" value="InterPro"/>
</dbReference>
<comment type="caution">
    <text evidence="7">The sequence shown here is derived from an EMBL/GenBank/DDBJ whole genome shotgun (WGS) entry which is preliminary data.</text>
</comment>
<evidence type="ECO:0000256" key="2">
    <source>
        <dbReference type="ARBA" id="ARBA00023015"/>
    </source>
</evidence>
<evidence type="ECO:0000256" key="4">
    <source>
        <dbReference type="ARBA" id="ARBA00023163"/>
    </source>
</evidence>
<dbReference type="GO" id="GO:0000981">
    <property type="term" value="F:DNA-binding transcription factor activity, RNA polymerase II-specific"/>
    <property type="evidence" value="ECO:0007669"/>
    <property type="project" value="TreeGrafter"/>
</dbReference>
<evidence type="ECO:0000313" key="7">
    <source>
        <dbReference type="EMBL" id="OQN98695.1"/>
    </source>
</evidence>
<dbReference type="EMBL" id="NAJO01000044">
    <property type="protein sequence ID" value="OQN98695.1"/>
    <property type="molecule type" value="Genomic_DNA"/>
</dbReference>
<gene>
    <name evidence="7" type="ORF">B0A48_15361</name>
</gene>
<sequence length="474" mass="52954">MLGARYHRTYQDQYPVIRAAHSRLYGNKLCEAVEHPLDLQALLLLCSWPAAVNSQWKDPSWMLNGAVINCARQMGLDKPKDKVFFGTRRANNQLARFAPRLLKLTWLKCFALDVQMSLWHGNLPTLAAARYYKSVTDFCRDPSIPRDYALQMELHVRASRFLLQMDESLAPPQLAWTLATTFGQDLADLKREHATDWTPEVGLVADTAQMYICMASHVQIINGSANDMDHVTAAYAKELIQSAVSPAIQCIEYIWELFSQRASRCPSFRDDSTPLPGCPKHHSRTLFYAATVLLQFLDSEEKNLRHPRLEAVRNAFQKAHVLFRSCPLSREHANAGRSLDVAGRAIGHNQGHLKSNVTTRMGASSMYNLTWLSGLLRGRETDEEFGLPPVSNQQGLLPATQASYAVTLSMEGSAAGNQVLPWNDWDASAIAMPLDGLDFPFGVWDEALYQDWLTTTAAIGLEDWNVAYPSGSAG</sequence>
<dbReference type="InterPro" id="IPR007219">
    <property type="entry name" value="XnlR_reg_dom"/>
</dbReference>
<protein>
    <recommendedName>
        <fullName evidence="6">Xylanolytic transcriptional activator regulatory domain-containing protein</fullName>
    </recommendedName>
</protein>
<feature type="domain" description="Xylanolytic transcriptional activator regulatory" evidence="6">
    <location>
        <begin position="39"/>
        <end position="126"/>
    </location>
</feature>
<dbReference type="STRING" id="1507870.A0A1V8SHR9"/>
<accession>A0A1V8SHR9</accession>
<evidence type="ECO:0000256" key="5">
    <source>
        <dbReference type="ARBA" id="ARBA00023242"/>
    </source>
</evidence>
<dbReference type="GO" id="GO:0005634">
    <property type="term" value="C:nucleus"/>
    <property type="evidence" value="ECO:0007669"/>
    <property type="project" value="UniProtKB-SubCell"/>
</dbReference>